<sequence>MCAQNFSAHFTSPDVFSWSRNFTRLDTSTTLSHPKKLPKAISRYPIWSPPKKIIAFAALLKCIFQQQQSFSHFLYALIPLIFSFCASNGSHCRAPLVINKGSPEASDGAFIRIRRKNGRGRGPDLINILHNDQRLANGFVLMKENRNFLMNRVRLKKKLAFGLK</sequence>
<reference evidence="1" key="1">
    <citation type="submission" date="2012-05" db="EMBL/GenBank/DDBJ databases">
        <authorList>
            <person name="Krishnakumar V."/>
            <person name="Cheung F."/>
            <person name="Xiao Y."/>
            <person name="Chan A."/>
            <person name="Moskal W.A."/>
            <person name="Town C.D."/>
        </authorList>
    </citation>
    <scope>NUCLEOTIDE SEQUENCE</scope>
</reference>
<proteinExistence type="evidence at transcript level"/>
<dbReference type="AlphaFoldDB" id="I3S2Y6"/>
<protein>
    <submittedName>
        <fullName evidence="1">Uncharacterized protein</fullName>
    </submittedName>
</protein>
<accession>I3S2Y6</accession>
<organism evidence="1">
    <name type="scientific">Lotus japonicus</name>
    <name type="common">Lotus corniculatus var. japonicus</name>
    <dbReference type="NCBI Taxonomy" id="34305"/>
    <lineage>
        <taxon>Eukaryota</taxon>
        <taxon>Viridiplantae</taxon>
        <taxon>Streptophyta</taxon>
        <taxon>Embryophyta</taxon>
        <taxon>Tracheophyta</taxon>
        <taxon>Spermatophyta</taxon>
        <taxon>Magnoliopsida</taxon>
        <taxon>eudicotyledons</taxon>
        <taxon>Gunneridae</taxon>
        <taxon>Pentapetalae</taxon>
        <taxon>rosids</taxon>
        <taxon>fabids</taxon>
        <taxon>Fabales</taxon>
        <taxon>Fabaceae</taxon>
        <taxon>Papilionoideae</taxon>
        <taxon>50 kb inversion clade</taxon>
        <taxon>NPAAA clade</taxon>
        <taxon>Hologalegina</taxon>
        <taxon>robinioid clade</taxon>
        <taxon>Loteae</taxon>
        <taxon>Lotus</taxon>
    </lineage>
</organism>
<name>I3S2Y6_LOTJA</name>
<evidence type="ECO:0000313" key="1">
    <source>
        <dbReference type="EMBL" id="AFK34628.1"/>
    </source>
</evidence>
<dbReference type="EMBL" id="BT134833">
    <property type="protein sequence ID" value="AFK34628.1"/>
    <property type="molecule type" value="mRNA"/>
</dbReference>